<dbReference type="Pfam" id="PF26325">
    <property type="entry name" value="YhjD"/>
    <property type="match status" value="1"/>
</dbReference>
<evidence type="ECO:0000313" key="1">
    <source>
        <dbReference type="EMBL" id="SDN86726.1"/>
    </source>
</evidence>
<proteinExistence type="predicted"/>
<name>A0A1H0EWN3_9BACI</name>
<keyword evidence="2" id="KW-1185">Reference proteome</keyword>
<dbReference type="RefSeq" id="WP_090842533.1">
    <property type="nucleotide sequence ID" value="NZ_FNIL01000004.1"/>
</dbReference>
<organism evidence="1 2">
    <name type="scientific">Alkalicoccus daliensis</name>
    <dbReference type="NCBI Taxonomy" id="745820"/>
    <lineage>
        <taxon>Bacteria</taxon>
        <taxon>Bacillati</taxon>
        <taxon>Bacillota</taxon>
        <taxon>Bacilli</taxon>
        <taxon>Bacillales</taxon>
        <taxon>Bacillaceae</taxon>
        <taxon>Alkalicoccus</taxon>
    </lineage>
</organism>
<dbReference type="InterPro" id="IPR058600">
    <property type="entry name" value="YhjD-like"/>
</dbReference>
<evidence type="ECO:0000313" key="2">
    <source>
        <dbReference type="Proteomes" id="UP000198778"/>
    </source>
</evidence>
<gene>
    <name evidence="1" type="ORF">SAMN04488053_10497</name>
</gene>
<sequence>MNVLMTDYEKEILYGYINGIWAKQVLERDKEKITKAKFKYPEIYEEWISELERKNGEHLHQTRNQMKMAEMKIWEIRTEDPKKGIKYGCSYRGYHSDHHMMPRVLRKNVENHIRMLVFNDGRRKSF</sequence>
<dbReference type="OrthoDB" id="2891951at2"/>
<protein>
    <submittedName>
        <fullName evidence="1">Uncharacterized protein</fullName>
    </submittedName>
</protein>
<dbReference type="AlphaFoldDB" id="A0A1H0EWN3"/>
<accession>A0A1H0EWN3</accession>
<reference evidence="2" key="1">
    <citation type="submission" date="2016-10" db="EMBL/GenBank/DDBJ databases">
        <authorList>
            <person name="Varghese N."/>
            <person name="Submissions S."/>
        </authorList>
    </citation>
    <scope>NUCLEOTIDE SEQUENCE [LARGE SCALE GENOMIC DNA]</scope>
    <source>
        <strain evidence="2">CGMCC 1.10369</strain>
    </source>
</reference>
<dbReference type="Proteomes" id="UP000198778">
    <property type="component" value="Unassembled WGS sequence"/>
</dbReference>
<dbReference type="EMBL" id="FNIL01000004">
    <property type="protein sequence ID" value="SDN86726.1"/>
    <property type="molecule type" value="Genomic_DNA"/>
</dbReference>